<gene>
    <name evidence="1" type="ORF">ACFO5Q_16285</name>
</gene>
<dbReference type="InterPro" id="IPR027417">
    <property type="entry name" value="P-loop_NTPase"/>
</dbReference>
<organism evidence="1 2">
    <name type="scientific">Kordiimonas lipolytica</name>
    <dbReference type="NCBI Taxonomy" id="1662421"/>
    <lineage>
        <taxon>Bacteria</taxon>
        <taxon>Pseudomonadati</taxon>
        <taxon>Pseudomonadota</taxon>
        <taxon>Alphaproteobacteria</taxon>
        <taxon>Kordiimonadales</taxon>
        <taxon>Kordiimonadaceae</taxon>
        <taxon>Kordiimonas</taxon>
    </lineage>
</organism>
<dbReference type="Proteomes" id="UP001595776">
    <property type="component" value="Unassembled WGS sequence"/>
</dbReference>
<dbReference type="EMBL" id="JBHSCR010000017">
    <property type="protein sequence ID" value="MFC4349412.1"/>
    <property type="molecule type" value="Genomic_DNA"/>
</dbReference>
<evidence type="ECO:0000313" key="2">
    <source>
        <dbReference type="Proteomes" id="UP001595776"/>
    </source>
</evidence>
<protein>
    <submittedName>
        <fullName evidence="1">Uncharacterized protein</fullName>
    </submittedName>
</protein>
<proteinExistence type="predicted"/>
<name>A0ABV8UDT7_9PROT</name>
<evidence type="ECO:0000313" key="1">
    <source>
        <dbReference type="EMBL" id="MFC4349412.1"/>
    </source>
</evidence>
<reference evidence="2" key="1">
    <citation type="journal article" date="2019" name="Int. J. Syst. Evol. Microbiol.">
        <title>The Global Catalogue of Microorganisms (GCM) 10K type strain sequencing project: providing services to taxonomists for standard genome sequencing and annotation.</title>
        <authorList>
            <consortium name="The Broad Institute Genomics Platform"/>
            <consortium name="The Broad Institute Genome Sequencing Center for Infectious Disease"/>
            <person name="Wu L."/>
            <person name="Ma J."/>
        </authorList>
    </citation>
    <scope>NUCLEOTIDE SEQUENCE [LARGE SCALE GENOMIC DNA]</scope>
    <source>
        <strain evidence="2">CGMCC 1.15304</strain>
    </source>
</reference>
<keyword evidence="2" id="KW-1185">Reference proteome</keyword>
<comment type="caution">
    <text evidence="1">The sequence shown here is derived from an EMBL/GenBank/DDBJ whole genome shotgun (WGS) entry which is preliminary data.</text>
</comment>
<accession>A0ABV8UDT7</accession>
<dbReference type="SUPFAM" id="SSF52540">
    <property type="entry name" value="P-loop containing nucleoside triphosphate hydrolases"/>
    <property type="match status" value="1"/>
</dbReference>
<dbReference type="RefSeq" id="WP_068146429.1">
    <property type="nucleotide sequence ID" value="NZ_JBHSCR010000017.1"/>
</dbReference>
<sequence>MKGLLHIGMPTARASAIRDMFLADESNNFYLGKGPTSHVPSQVQFALETELLQIPSYHYNSDLVATVFRLGLESAEENGADVLIVSDDNIVSQSGDGYDSHMVRLKAVMPEDTVVVLVIREQLDFLRASYKHALVHDGLRASFDNFVKYHLLRGSKGLMSCLDHVSLAGVAAAHFHKLEIVLYEDLAANPRALHDVLERHGIEIDAELTDVENELSDAEAYHFQRLYLRQGIDLSGDRSLIFGADDMTTLEANRPIFDDLLQAEEVRVGSIMALVGAAKEAVKHEPDVSLDYSLSEQTEALLFPFLRQVNKRMVDIMGLPLEARGYMLPEAEEAAPAEFDS</sequence>